<evidence type="ECO:0000256" key="5">
    <source>
        <dbReference type="ARBA" id="ARBA00023136"/>
    </source>
</evidence>
<evidence type="ECO:0000256" key="3">
    <source>
        <dbReference type="ARBA" id="ARBA00022692"/>
    </source>
</evidence>
<comment type="caution">
    <text evidence="8">The sequence shown here is derived from an EMBL/GenBank/DDBJ whole genome shotgun (WGS) entry which is preliminary data.</text>
</comment>
<evidence type="ECO:0008006" key="10">
    <source>
        <dbReference type="Google" id="ProtNLM"/>
    </source>
</evidence>
<keyword evidence="5 7" id="KW-0472">Membrane</keyword>
<dbReference type="InterPro" id="IPR045584">
    <property type="entry name" value="Pilin-like"/>
</dbReference>
<dbReference type="Gene3D" id="3.30.700.10">
    <property type="entry name" value="Glycoprotein, Type 4 Pilin"/>
    <property type="match status" value="1"/>
</dbReference>
<dbReference type="NCBIfam" id="TIGR02532">
    <property type="entry name" value="IV_pilin_GFxxxE"/>
    <property type="match status" value="1"/>
</dbReference>
<dbReference type="PANTHER" id="PTHR30093:SF44">
    <property type="entry name" value="TYPE II SECRETION SYSTEM CORE PROTEIN G"/>
    <property type="match status" value="1"/>
</dbReference>
<feature type="compositionally biased region" description="Low complexity" evidence="6">
    <location>
        <begin position="140"/>
        <end position="154"/>
    </location>
</feature>
<dbReference type="InterPro" id="IPR000983">
    <property type="entry name" value="Bac_GSPG_pilin"/>
</dbReference>
<sequence length="161" mass="16812">MKRRNGLRAGFTLIELLVVIAIIGILSSVVVASLNSARKKARDARRVDDVKQLQLALELYFDSNTGNGKYPKNLTALELGGFIPKVPAPPSGVAGETAYKYAPLASCSSYHLGTVLEDTGNIALNSKKGQVQGTAATSCGGADPTGTDFDGTGPTVYDVVP</sequence>
<dbReference type="AlphaFoldDB" id="A0A1G2NF27"/>
<evidence type="ECO:0000313" key="8">
    <source>
        <dbReference type="EMBL" id="OHA34673.1"/>
    </source>
</evidence>
<evidence type="ECO:0000313" key="9">
    <source>
        <dbReference type="Proteomes" id="UP000177797"/>
    </source>
</evidence>
<feature type="region of interest" description="Disordered" evidence="6">
    <location>
        <begin position="134"/>
        <end position="154"/>
    </location>
</feature>
<dbReference type="InterPro" id="IPR012902">
    <property type="entry name" value="N_methyl_site"/>
</dbReference>
<comment type="subcellular location">
    <subcellularLocation>
        <location evidence="1">Membrane</location>
        <topology evidence="1">Single-pass membrane protein</topology>
    </subcellularLocation>
</comment>
<accession>A0A1G2NF27</accession>
<proteinExistence type="predicted"/>
<evidence type="ECO:0000256" key="4">
    <source>
        <dbReference type="ARBA" id="ARBA00022989"/>
    </source>
</evidence>
<gene>
    <name evidence="8" type="ORF">A2938_00290</name>
</gene>
<dbReference type="PRINTS" id="PR00813">
    <property type="entry name" value="BCTERIALGSPG"/>
</dbReference>
<keyword evidence="2" id="KW-0488">Methylation</keyword>
<feature type="transmembrane region" description="Helical" evidence="7">
    <location>
        <begin position="12"/>
        <end position="34"/>
    </location>
</feature>
<dbReference type="Proteomes" id="UP000177797">
    <property type="component" value="Unassembled WGS sequence"/>
</dbReference>
<dbReference type="PANTHER" id="PTHR30093">
    <property type="entry name" value="GENERAL SECRETION PATHWAY PROTEIN G"/>
    <property type="match status" value="1"/>
</dbReference>
<protein>
    <recommendedName>
        <fullName evidence="10">Type II secretion system protein GspG C-terminal domain-containing protein</fullName>
    </recommendedName>
</protein>
<keyword evidence="4 7" id="KW-1133">Transmembrane helix</keyword>
<evidence type="ECO:0000256" key="6">
    <source>
        <dbReference type="SAM" id="MobiDB-lite"/>
    </source>
</evidence>
<dbReference type="GO" id="GO:0015627">
    <property type="term" value="C:type II protein secretion system complex"/>
    <property type="evidence" value="ECO:0007669"/>
    <property type="project" value="InterPro"/>
</dbReference>
<evidence type="ECO:0000256" key="1">
    <source>
        <dbReference type="ARBA" id="ARBA00004167"/>
    </source>
</evidence>
<dbReference type="SUPFAM" id="SSF54523">
    <property type="entry name" value="Pili subunits"/>
    <property type="match status" value="1"/>
</dbReference>
<dbReference type="EMBL" id="MHSA01000010">
    <property type="protein sequence ID" value="OHA34673.1"/>
    <property type="molecule type" value="Genomic_DNA"/>
</dbReference>
<dbReference type="GO" id="GO:0015628">
    <property type="term" value="P:protein secretion by the type II secretion system"/>
    <property type="evidence" value="ECO:0007669"/>
    <property type="project" value="InterPro"/>
</dbReference>
<organism evidence="8 9">
    <name type="scientific">Candidatus Taylorbacteria bacterium RIFCSPLOWO2_01_FULL_48_100</name>
    <dbReference type="NCBI Taxonomy" id="1802322"/>
    <lineage>
        <taxon>Bacteria</taxon>
        <taxon>Candidatus Tayloriibacteriota</taxon>
    </lineage>
</organism>
<dbReference type="GO" id="GO:0016020">
    <property type="term" value="C:membrane"/>
    <property type="evidence" value="ECO:0007669"/>
    <property type="project" value="UniProtKB-SubCell"/>
</dbReference>
<keyword evidence="3 7" id="KW-0812">Transmembrane</keyword>
<reference evidence="8 9" key="1">
    <citation type="journal article" date="2016" name="Nat. Commun.">
        <title>Thousands of microbial genomes shed light on interconnected biogeochemical processes in an aquifer system.</title>
        <authorList>
            <person name="Anantharaman K."/>
            <person name="Brown C.T."/>
            <person name="Hug L.A."/>
            <person name="Sharon I."/>
            <person name="Castelle C.J."/>
            <person name="Probst A.J."/>
            <person name="Thomas B.C."/>
            <person name="Singh A."/>
            <person name="Wilkins M.J."/>
            <person name="Karaoz U."/>
            <person name="Brodie E.L."/>
            <person name="Williams K.H."/>
            <person name="Hubbard S.S."/>
            <person name="Banfield J.F."/>
        </authorList>
    </citation>
    <scope>NUCLEOTIDE SEQUENCE [LARGE SCALE GENOMIC DNA]</scope>
</reference>
<evidence type="ECO:0000256" key="7">
    <source>
        <dbReference type="SAM" id="Phobius"/>
    </source>
</evidence>
<dbReference type="Pfam" id="PF07963">
    <property type="entry name" value="N_methyl"/>
    <property type="match status" value="1"/>
</dbReference>
<dbReference type="PROSITE" id="PS00409">
    <property type="entry name" value="PROKAR_NTER_METHYL"/>
    <property type="match status" value="1"/>
</dbReference>
<evidence type="ECO:0000256" key="2">
    <source>
        <dbReference type="ARBA" id="ARBA00022481"/>
    </source>
</evidence>
<name>A0A1G2NF27_9BACT</name>